<keyword evidence="11" id="KW-1185">Reference proteome</keyword>
<evidence type="ECO:0000256" key="2">
    <source>
        <dbReference type="ARBA" id="ARBA00001947"/>
    </source>
</evidence>
<dbReference type="SMART" id="SM00098">
    <property type="entry name" value="alkPPc"/>
    <property type="match status" value="1"/>
</dbReference>
<dbReference type="InterPro" id="IPR001952">
    <property type="entry name" value="Alkaline_phosphatase"/>
</dbReference>
<keyword evidence="4" id="KW-0597">Phosphoprotein</keyword>
<dbReference type="EMBL" id="JBCGDP010000021">
    <property type="protein sequence ID" value="MEM0578244.1"/>
    <property type="molecule type" value="Genomic_DNA"/>
</dbReference>
<dbReference type="InterPro" id="IPR017850">
    <property type="entry name" value="Alkaline_phosphatase_core_sf"/>
</dbReference>
<evidence type="ECO:0000256" key="6">
    <source>
        <dbReference type="ARBA" id="ARBA00022801"/>
    </source>
</evidence>
<evidence type="ECO:0000313" key="11">
    <source>
        <dbReference type="Proteomes" id="UP001468798"/>
    </source>
</evidence>
<name>A0ABU9NSP0_9FLAO</name>
<accession>A0ABU9NSP0</accession>
<evidence type="ECO:0000256" key="5">
    <source>
        <dbReference type="ARBA" id="ARBA00022723"/>
    </source>
</evidence>
<dbReference type="PANTHER" id="PTHR11596">
    <property type="entry name" value="ALKALINE PHOSPHATASE"/>
    <property type="match status" value="1"/>
</dbReference>
<reference evidence="10 11" key="1">
    <citation type="submission" date="2024-03" db="EMBL/GenBank/DDBJ databases">
        <title>Two novel species of the genus Flavobacterium exhibiting potentially degradation of complex polysaccharides.</title>
        <authorList>
            <person name="Lian X."/>
        </authorList>
    </citation>
    <scope>NUCLEOTIDE SEQUENCE [LARGE SCALE GENOMIC DNA]</scope>
    <source>
        <strain evidence="10 11">N6</strain>
    </source>
</reference>
<proteinExistence type="inferred from homology"/>
<evidence type="ECO:0000256" key="9">
    <source>
        <dbReference type="RuleBase" id="RU003946"/>
    </source>
</evidence>
<dbReference type="Pfam" id="PF00245">
    <property type="entry name" value="Alk_phosphatase"/>
    <property type="match status" value="2"/>
</dbReference>
<comment type="caution">
    <text evidence="10">The sequence shown here is derived from an EMBL/GenBank/DDBJ whole genome shotgun (WGS) entry which is preliminary data.</text>
</comment>
<keyword evidence="7" id="KW-0862">Zinc</keyword>
<dbReference type="PRINTS" id="PR00113">
    <property type="entry name" value="ALKPHPHTASE"/>
</dbReference>
<dbReference type="SUPFAM" id="SSF53649">
    <property type="entry name" value="Alkaline phosphatase-like"/>
    <property type="match status" value="1"/>
</dbReference>
<comment type="cofactor">
    <cofactor evidence="1">
        <name>Mg(2+)</name>
        <dbReference type="ChEBI" id="CHEBI:18420"/>
    </cofactor>
</comment>
<evidence type="ECO:0000256" key="4">
    <source>
        <dbReference type="ARBA" id="ARBA00022553"/>
    </source>
</evidence>
<comment type="cofactor">
    <cofactor evidence="2">
        <name>Zn(2+)</name>
        <dbReference type="ChEBI" id="CHEBI:29105"/>
    </cofactor>
</comment>
<comment type="similarity">
    <text evidence="3 9">Belongs to the alkaline phosphatase family.</text>
</comment>
<gene>
    <name evidence="10" type="ORF">WFZ86_17200</name>
</gene>
<sequence length="380" mass="42592">MKNTRSPFYVFVATILLVLFSHPLLAQKKHKKNEEPLSIIFMIGDGMGLAQVSSAFYFNDSVPNFSQFKTLGLSKTSCTSHKITDSAAGATAFSIGQKTFKRAIGLTKDTLRAETILETLSNRGYKTGLVCLTAITHATPASFYAHENDRDVNDNIALHLLNEKVDFFSGGGLKFFNKRKDGRDLIKELENKNYKIHTQQEPFDPSKKNGYLLADEGIPSKVEGRKAYLQEATQLSLDYLDAQKKPFFLMVEGSYIDWGGHDKNADLMIQEVLDFDKTIGVVLQYIKKHPNTLLVITADHETGGVSLDKFYEKNPVTGKEEEVPSKVAVNFSSNQHTTILVPVFAKGKSEELFSGIYENNEIYHKMMQALNINTNKLKKN</sequence>
<evidence type="ECO:0000256" key="3">
    <source>
        <dbReference type="ARBA" id="ARBA00005984"/>
    </source>
</evidence>
<keyword evidence="8" id="KW-0460">Magnesium</keyword>
<dbReference type="PROSITE" id="PS00123">
    <property type="entry name" value="ALKALINE_PHOSPHATASE"/>
    <property type="match status" value="1"/>
</dbReference>
<dbReference type="InterPro" id="IPR018299">
    <property type="entry name" value="Alkaline_phosphatase_AS"/>
</dbReference>
<dbReference type="Gene3D" id="3.40.720.10">
    <property type="entry name" value="Alkaline Phosphatase, subunit A"/>
    <property type="match status" value="1"/>
</dbReference>
<dbReference type="PANTHER" id="PTHR11596:SF5">
    <property type="entry name" value="ALKALINE PHOSPHATASE"/>
    <property type="match status" value="1"/>
</dbReference>
<evidence type="ECO:0000256" key="7">
    <source>
        <dbReference type="ARBA" id="ARBA00022833"/>
    </source>
</evidence>
<evidence type="ECO:0000313" key="10">
    <source>
        <dbReference type="EMBL" id="MEM0578244.1"/>
    </source>
</evidence>
<keyword evidence="6" id="KW-0378">Hydrolase</keyword>
<dbReference type="CDD" id="cd16012">
    <property type="entry name" value="ALP"/>
    <property type="match status" value="1"/>
</dbReference>
<evidence type="ECO:0000256" key="8">
    <source>
        <dbReference type="ARBA" id="ARBA00022842"/>
    </source>
</evidence>
<dbReference type="RefSeq" id="WP_342693074.1">
    <property type="nucleotide sequence ID" value="NZ_JBCGDP010000021.1"/>
</dbReference>
<keyword evidence="5" id="KW-0479">Metal-binding</keyword>
<organism evidence="10 11">
    <name type="scientific">Flavobacterium polysaccharolyticum</name>
    <dbReference type="NCBI Taxonomy" id="3133148"/>
    <lineage>
        <taxon>Bacteria</taxon>
        <taxon>Pseudomonadati</taxon>
        <taxon>Bacteroidota</taxon>
        <taxon>Flavobacteriia</taxon>
        <taxon>Flavobacteriales</taxon>
        <taxon>Flavobacteriaceae</taxon>
        <taxon>Flavobacterium</taxon>
    </lineage>
</organism>
<evidence type="ECO:0000256" key="1">
    <source>
        <dbReference type="ARBA" id="ARBA00001946"/>
    </source>
</evidence>
<dbReference type="Proteomes" id="UP001468798">
    <property type="component" value="Unassembled WGS sequence"/>
</dbReference>
<protein>
    <submittedName>
        <fullName evidence="10">Alkaline phosphatase</fullName>
    </submittedName>
</protein>